<dbReference type="AlphaFoldDB" id="A0A2C7AGX8"/>
<evidence type="ECO:0000313" key="2">
    <source>
        <dbReference type="EMBL" id="PHK96745.1"/>
    </source>
</evidence>
<evidence type="ECO:0000259" key="1">
    <source>
        <dbReference type="PROSITE" id="PS51819"/>
    </source>
</evidence>
<keyword evidence="3" id="KW-1185">Reference proteome</keyword>
<dbReference type="OrthoDB" id="9798430at2"/>
<proteinExistence type="predicted"/>
<name>A0A2C7AGX8_9PROT</name>
<evidence type="ECO:0000313" key="3">
    <source>
        <dbReference type="Proteomes" id="UP000223527"/>
    </source>
</evidence>
<gene>
    <name evidence="2" type="ORF">CR162_02265</name>
</gene>
<comment type="caution">
    <text evidence="2">The sequence shown here is derived from an EMBL/GenBank/DDBJ whole genome shotgun (WGS) entry which is preliminary data.</text>
</comment>
<organism evidence="2 3">
    <name type="scientific">Teichococcus rhizosphaerae</name>
    <dbReference type="NCBI Taxonomy" id="1335062"/>
    <lineage>
        <taxon>Bacteria</taxon>
        <taxon>Pseudomonadati</taxon>
        <taxon>Pseudomonadota</taxon>
        <taxon>Alphaproteobacteria</taxon>
        <taxon>Acetobacterales</taxon>
        <taxon>Roseomonadaceae</taxon>
        <taxon>Roseomonas</taxon>
    </lineage>
</organism>
<dbReference type="InterPro" id="IPR029068">
    <property type="entry name" value="Glyas_Bleomycin-R_OHBP_Dase"/>
</dbReference>
<accession>A0A2C7AGX8</accession>
<dbReference type="RefSeq" id="WP_099093890.1">
    <property type="nucleotide sequence ID" value="NZ_PDNU01000002.1"/>
</dbReference>
<dbReference type="Pfam" id="PF00903">
    <property type="entry name" value="Glyoxalase"/>
    <property type="match status" value="1"/>
</dbReference>
<protein>
    <submittedName>
        <fullName evidence="2">Glyoxalase</fullName>
    </submittedName>
</protein>
<dbReference type="InterPro" id="IPR004360">
    <property type="entry name" value="Glyas_Fos-R_dOase_dom"/>
</dbReference>
<sequence length="142" mass="15367">MTALRPAAPGKLLETALYVRDLHATRWFYEHILGLECLQATESFCALGIGPGVLLLFRRGTAAADTEVPGGRIPGHDAGGRQHIALQVAENTLPGWSEWLGLNTITVEGRVSWPKGGHSLFLRDPEGHLVELATPGLWPGNR</sequence>
<dbReference type="SUPFAM" id="SSF54593">
    <property type="entry name" value="Glyoxalase/Bleomycin resistance protein/Dihydroxybiphenyl dioxygenase"/>
    <property type="match status" value="1"/>
</dbReference>
<dbReference type="EMBL" id="PDNU01000002">
    <property type="protein sequence ID" value="PHK96745.1"/>
    <property type="molecule type" value="Genomic_DNA"/>
</dbReference>
<dbReference type="Proteomes" id="UP000223527">
    <property type="component" value="Unassembled WGS sequence"/>
</dbReference>
<dbReference type="Gene3D" id="3.10.180.10">
    <property type="entry name" value="2,3-Dihydroxybiphenyl 1,2-Dioxygenase, domain 1"/>
    <property type="match status" value="1"/>
</dbReference>
<dbReference type="InterPro" id="IPR037523">
    <property type="entry name" value="VOC_core"/>
</dbReference>
<reference evidence="2 3" key="1">
    <citation type="submission" date="2017-10" db="EMBL/GenBank/DDBJ databases">
        <authorList>
            <person name="Banno H."/>
            <person name="Chua N.-H."/>
        </authorList>
    </citation>
    <scope>NUCLEOTIDE SEQUENCE [LARGE SCALE GENOMIC DNA]</scope>
    <source>
        <strain evidence="2 3">YW11</strain>
    </source>
</reference>
<dbReference type="PROSITE" id="PS51819">
    <property type="entry name" value="VOC"/>
    <property type="match status" value="1"/>
</dbReference>
<feature type="domain" description="VOC" evidence="1">
    <location>
        <begin position="11"/>
        <end position="135"/>
    </location>
</feature>